<feature type="compositionally biased region" description="Low complexity" evidence="2">
    <location>
        <begin position="127"/>
        <end position="167"/>
    </location>
</feature>
<evidence type="ECO:0000313" key="4">
    <source>
        <dbReference type="Proteomes" id="UP001322392"/>
    </source>
</evidence>
<evidence type="ECO:0000256" key="1">
    <source>
        <dbReference type="SAM" id="Coils"/>
    </source>
</evidence>
<feature type="coiled-coil region" evidence="1">
    <location>
        <begin position="79"/>
        <end position="106"/>
    </location>
</feature>
<keyword evidence="4" id="KW-1185">Reference proteome</keyword>
<keyword evidence="1" id="KW-0175">Coiled coil</keyword>
<organism evidence="3 4">
    <name type="scientific">Pseudomonas canadensis</name>
    <dbReference type="NCBI Taxonomy" id="915099"/>
    <lineage>
        <taxon>Bacteria</taxon>
        <taxon>Pseudomonadati</taxon>
        <taxon>Pseudomonadota</taxon>
        <taxon>Gammaproteobacteria</taxon>
        <taxon>Pseudomonadales</taxon>
        <taxon>Pseudomonadaceae</taxon>
        <taxon>Pseudomonas</taxon>
    </lineage>
</organism>
<evidence type="ECO:0000256" key="2">
    <source>
        <dbReference type="SAM" id="MobiDB-lite"/>
    </source>
</evidence>
<reference evidence="3 4" key="1">
    <citation type="submission" date="2023-12" db="EMBL/GenBank/DDBJ databases">
        <title>First complete genome sequence of Pseudomonas canadensis strain Pcan-CK-23 isolated from homogenized tissues of Zophobas morio larvae.</title>
        <authorList>
            <person name="Kundlacz C."/>
            <person name="Aldeia C."/>
            <person name="Eddoubaji Y."/>
            <person name="Campos-Madueno E.I."/>
            <person name="Endimiani A."/>
        </authorList>
    </citation>
    <scope>NUCLEOTIDE SEQUENCE [LARGE SCALE GENOMIC DNA]</scope>
    <source>
        <strain evidence="3 4">Pcan-CK-23</strain>
    </source>
</reference>
<feature type="region of interest" description="Disordered" evidence="2">
    <location>
        <begin position="110"/>
        <end position="167"/>
    </location>
</feature>
<dbReference type="RefSeq" id="WP_323986349.1">
    <property type="nucleotide sequence ID" value="NZ_CP139639.1"/>
</dbReference>
<evidence type="ECO:0008006" key="5">
    <source>
        <dbReference type="Google" id="ProtNLM"/>
    </source>
</evidence>
<proteinExistence type="predicted"/>
<feature type="compositionally biased region" description="Low complexity" evidence="2">
    <location>
        <begin position="110"/>
        <end position="119"/>
    </location>
</feature>
<dbReference type="EMBL" id="CP139639">
    <property type="protein sequence ID" value="WRI22572.1"/>
    <property type="molecule type" value="Genomic_DNA"/>
</dbReference>
<name>A0ABZ0ZZM2_9PSED</name>
<evidence type="ECO:0000313" key="3">
    <source>
        <dbReference type="EMBL" id="WRI22572.1"/>
    </source>
</evidence>
<dbReference type="Proteomes" id="UP001322392">
    <property type="component" value="Chromosome"/>
</dbReference>
<accession>A0ABZ0ZZM2</accession>
<sequence length="498" mass="49866">MAWYKTGAVAVTAGSNAVIGAGTAFIANSRVGDGFRGPDGLWYEVTNIASNTAISIAPNYQGATAAAGVYTIAPMQGYVKESADRLRAITDQFKDLDQEVANAQASAAAAKVSETNAKTSETKSKTSETNAATSATTASGAATSATASRNAAAQSETNAATSASNALTQADRAKTEADKLGNANLFLATVDSVSAGVPRFKDALQVGGAGGVLLRREGITDPNSTAMVRLTHATDSSVRIIDDARGVVRLLLDAAGSAQFGANVIVSGGNAYIRAGAAGGNSHLWFNESGSTATRGVIYCESSGNINFSAGYGQSGAGPLVTITKAGVLVTAAGITLSAGRSISSTGDITSSLYTGGSLSAQLAAMGTQISSKLDSSVADFAIIYPNGGTAAAPGNIVTASRFTSDNPFPGFHVITVLEILIGGIWSEPRLDGNAGTGGASYGAYAQQILPTDKIICQAGASGVALPSASAGGGHGYSGAVLTTAPVRVKVWKLKGAI</sequence>
<gene>
    <name evidence="3" type="ORF">SPL95_18355</name>
</gene>
<protein>
    <recommendedName>
        <fullName evidence="5">Phage tail protein</fullName>
    </recommendedName>
</protein>